<evidence type="ECO:0000256" key="1">
    <source>
        <dbReference type="ARBA" id="ARBA00022679"/>
    </source>
</evidence>
<sequence>NGTRVFVFPSLYEGFGFPPLEAMTCGAPVIASKASSLPEIVADAAILINPYDVSELAAAR</sequence>
<dbReference type="InterPro" id="IPR001296">
    <property type="entry name" value="Glyco_trans_1"/>
</dbReference>
<dbReference type="Gene3D" id="3.40.50.2000">
    <property type="entry name" value="Glycogen Phosphorylase B"/>
    <property type="match status" value="1"/>
</dbReference>
<evidence type="ECO:0000313" key="3">
    <source>
        <dbReference type="EMBL" id="GAI26682.1"/>
    </source>
</evidence>
<protein>
    <recommendedName>
        <fullName evidence="2">Glycosyl transferase family 1 domain-containing protein</fullName>
    </recommendedName>
</protein>
<dbReference type="EMBL" id="BARV01020382">
    <property type="protein sequence ID" value="GAI26682.1"/>
    <property type="molecule type" value="Genomic_DNA"/>
</dbReference>
<accession>X1M4Z8</accession>
<feature type="non-terminal residue" evidence="3">
    <location>
        <position position="1"/>
    </location>
</feature>
<keyword evidence="1" id="KW-0808">Transferase</keyword>
<comment type="caution">
    <text evidence="3">The sequence shown here is derived from an EMBL/GenBank/DDBJ whole genome shotgun (WGS) entry which is preliminary data.</text>
</comment>
<dbReference type="AlphaFoldDB" id="X1M4Z8"/>
<reference evidence="3" key="1">
    <citation type="journal article" date="2014" name="Front. Microbiol.">
        <title>High frequency of phylogenetically diverse reductive dehalogenase-homologous genes in deep subseafloor sedimentary metagenomes.</title>
        <authorList>
            <person name="Kawai M."/>
            <person name="Futagami T."/>
            <person name="Toyoda A."/>
            <person name="Takaki Y."/>
            <person name="Nishi S."/>
            <person name="Hori S."/>
            <person name="Arai W."/>
            <person name="Tsubouchi T."/>
            <person name="Morono Y."/>
            <person name="Uchiyama I."/>
            <person name="Ito T."/>
            <person name="Fujiyama A."/>
            <person name="Inagaki F."/>
            <person name="Takami H."/>
        </authorList>
    </citation>
    <scope>NUCLEOTIDE SEQUENCE</scope>
    <source>
        <strain evidence="3">Expedition CK06-06</strain>
    </source>
</reference>
<dbReference type="GO" id="GO:0009103">
    <property type="term" value="P:lipopolysaccharide biosynthetic process"/>
    <property type="evidence" value="ECO:0007669"/>
    <property type="project" value="TreeGrafter"/>
</dbReference>
<name>X1M4Z8_9ZZZZ</name>
<proteinExistence type="predicted"/>
<gene>
    <name evidence="3" type="ORF">S06H3_34022</name>
</gene>
<dbReference type="PANTHER" id="PTHR46401">
    <property type="entry name" value="GLYCOSYLTRANSFERASE WBBK-RELATED"/>
    <property type="match status" value="1"/>
</dbReference>
<dbReference type="GO" id="GO:0016757">
    <property type="term" value="F:glycosyltransferase activity"/>
    <property type="evidence" value="ECO:0007669"/>
    <property type="project" value="InterPro"/>
</dbReference>
<evidence type="ECO:0000259" key="2">
    <source>
        <dbReference type="Pfam" id="PF00534"/>
    </source>
</evidence>
<dbReference type="SUPFAM" id="SSF53756">
    <property type="entry name" value="UDP-Glycosyltransferase/glycogen phosphorylase"/>
    <property type="match status" value="1"/>
</dbReference>
<dbReference type="Pfam" id="PF00534">
    <property type="entry name" value="Glycos_transf_1"/>
    <property type="match status" value="1"/>
</dbReference>
<organism evidence="3">
    <name type="scientific">marine sediment metagenome</name>
    <dbReference type="NCBI Taxonomy" id="412755"/>
    <lineage>
        <taxon>unclassified sequences</taxon>
        <taxon>metagenomes</taxon>
        <taxon>ecological metagenomes</taxon>
    </lineage>
</organism>
<feature type="domain" description="Glycosyl transferase family 1" evidence="2">
    <location>
        <begin position="4"/>
        <end position="58"/>
    </location>
</feature>
<dbReference type="PANTHER" id="PTHR46401:SF2">
    <property type="entry name" value="GLYCOSYLTRANSFERASE WBBK-RELATED"/>
    <property type="match status" value="1"/>
</dbReference>